<dbReference type="InterPro" id="IPR000863">
    <property type="entry name" value="Sulfotransferase_dom"/>
</dbReference>
<dbReference type="OrthoDB" id="6138663at2759"/>
<name>B4JQ83_DROGR</name>
<dbReference type="HOGENOM" id="CLU_028381_0_0_1"/>
<proteinExistence type="predicted"/>
<dbReference type="Pfam" id="PF00685">
    <property type="entry name" value="Sulfotransfer_1"/>
    <property type="match status" value="1"/>
</dbReference>
<dbReference type="GO" id="GO:0006044">
    <property type="term" value="P:N-acetylglucosamine metabolic process"/>
    <property type="evidence" value="ECO:0007669"/>
    <property type="project" value="TreeGrafter"/>
</dbReference>
<dbReference type="OMA" id="CDYNKSA"/>
<dbReference type="EMBL" id="CH916372">
    <property type="protein sequence ID" value="EDV99063.1"/>
    <property type="molecule type" value="Genomic_DNA"/>
</dbReference>
<reference evidence="3 4" key="1">
    <citation type="journal article" date="2007" name="Nature">
        <title>Evolution of genes and genomes on the Drosophila phylogeny.</title>
        <authorList>
            <consortium name="Drosophila 12 Genomes Consortium"/>
            <person name="Clark A.G."/>
            <person name="Eisen M.B."/>
            <person name="Smith D.R."/>
            <person name="Bergman C.M."/>
            <person name="Oliver B."/>
            <person name="Markow T.A."/>
            <person name="Kaufman T.C."/>
            <person name="Kellis M."/>
            <person name="Gelbart W."/>
            <person name="Iyer V.N."/>
            <person name="Pollard D.A."/>
            <person name="Sackton T.B."/>
            <person name="Larracuente A.M."/>
            <person name="Singh N.D."/>
            <person name="Abad J.P."/>
            <person name="Abt D.N."/>
            <person name="Adryan B."/>
            <person name="Aguade M."/>
            <person name="Akashi H."/>
            <person name="Anderson W.W."/>
            <person name="Aquadro C.F."/>
            <person name="Ardell D.H."/>
            <person name="Arguello R."/>
            <person name="Artieri C.G."/>
            <person name="Barbash D.A."/>
            <person name="Barker D."/>
            <person name="Barsanti P."/>
            <person name="Batterham P."/>
            <person name="Batzoglou S."/>
            <person name="Begun D."/>
            <person name="Bhutkar A."/>
            <person name="Blanco E."/>
            <person name="Bosak S.A."/>
            <person name="Bradley R.K."/>
            <person name="Brand A.D."/>
            <person name="Brent M.R."/>
            <person name="Brooks A.N."/>
            <person name="Brown R.H."/>
            <person name="Butlin R.K."/>
            <person name="Caggese C."/>
            <person name="Calvi B.R."/>
            <person name="Bernardo de Carvalho A."/>
            <person name="Caspi A."/>
            <person name="Castrezana S."/>
            <person name="Celniker S.E."/>
            <person name="Chang J.L."/>
            <person name="Chapple C."/>
            <person name="Chatterji S."/>
            <person name="Chinwalla A."/>
            <person name="Civetta A."/>
            <person name="Clifton S.W."/>
            <person name="Comeron J.M."/>
            <person name="Costello J.C."/>
            <person name="Coyne J.A."/>
            <person name="Daub J."/>
            <person name="David R.G."/>
            <person name="Delcher A.L."/>
            <person name="Delehaunty K."/>
            <person name="Do C.B."/>
            <person name="Ebling H."/>
            <person name="Edwards K."/>
            <person name="Eickbush T."/>
            <person name="Evans J.D."/>
            <person name="Filipski A."/>
            <person name="Findeiss S."/>
            <person name="Freyhult E."/>
            <person name="Fulton L."/>
            <person name="Fulton R."/>
            <person name="Garcia A.C."/>
            <person name="Gardiner A."/>
            <person name="Garfield D.A."/>
            <person name="Garvin B.E."/>
            <person name="Gibson G."/>
            <person name="Gilbert D."/>
            <person name="Gnerre S."/>
            <person name="Godfrey J."/>
            <person name="Good R."/>
            <person name="Gotea V."/>
            <person name="Gravely B."/>
            <person name="Greenberg A.J."/>
            <person name="Griffiths-Jones S."/>
            <person name="Gross S."/>
            <person name="Guigo R."/>
            <person name="Gustafson E.A."/>
            <person name="Haerty W."/>
            <person name="Hahn M.W."/>
            <person name="Halligan D.L."/>
            <person name="Halpern A.L."/>
            <person name="Halter G.M."/>
            <person name="Han M.V."/>
            <person name="Heger A."/>
            <person name="Hillier L."/>
            <person name="Hinrichs A.S."/>
            <person name="Holmes I."/>
            <person name="Hoskins R.A."/>
            <person name="Hubisz M.J."/>
            <person name="Hultmark D."/>
            <person name="Huntley M.A."/>
            <person name="Jaffe D.B."/>
            <person name="Jagadeeshan S."/>
            <person name="Jeck W.R."/>
            <person name="Johnson J."/>
            <person name="Jones C.D."/>
            <person name="Jordan W.C."/>
            <person name="Karpen G.H."/>
            <person name="Kataoka E."/>
            <person name="Keightley P.D."/>
            <person name="Kheradpour P."/>
            <person name="Kirkness E.F."/>
            <person name="Koerich L.B."/>
            <person name="Kristiansen K."/>
            <person name="Kudrna D."/>
            <person name="Kulathinal R.J."/>
            <person name="Kumar S."/>
            <person name="Kwok R."/>
            <person name="Lander E."/>
            <person name="Langley C.H."/>
            <person name="Lapoint R."/>
            <person name="Lazzaro B.P."/>
            <person name="Lee S.J."/>
            <person name="Levesque L."/>
            <person name="Li R."/>
            <person name="Lin C.F."/>
            <person name="Lin M.F."/>
            <person name="Lindblad-Toh K."/>
            <person name="Llopart A."/>
            <person name="Long M."/>
            <person name="Low L."/>
            <person name="Lozovsky E."/>
            <person name="Lu J."/>
            <person name="Luo M."/>
            <person name="Machado C.A."/>
            <person name="Makalowski W."/>
            <person name="Marzo M."/>
            <person name="Matsuda M."/>
            <person name="Matzkin L."/>
            <person name="McAllister B."/>
            <person name="McBride C.S."/>
            <person name="McKernan B."/>
            <person name="McKernan K."/>
            <person name="Mendez-Lago M."/>
            <person name="Minx P."/>
            <person name="Mollenhauer M.U."/>
            <person name="Montooth K."/>
            <person name="Mount S.M."/>
            <person name="Mu X."/>
            <person name="Myers E."/>
            <person name="Negre B."/>
            <person name="Newfeld S."/>
            <person name="Nielsen R."/>
            <person name="Noor M.A."/>
            <person name="O'Grady P."/>
            <person name="Pachter L."/>
            <person name="Papaceit M."/>
            <person name="Parisi M.J."/>
            <person name="Parisi M."/>
            <person name="Parts L."/>
            <person name="Pedersen J.S."/>
            <person name="Pesole G."/>
            <person name="Phillippy A.M."/>
            <person name="Ponting C.P."/>
            <person name="Pop M."/>
            <person name="Porcelli D."/>
            <person name="Powell J.R."/>
            <person name="Prohaska S."/>
            <person name="Pruitt K."/>
            <person name="Puig M."/>
            <person name="Quesneville H."/>
            <person name="Ram K.R."/>
            <person name="Rand D."/>
            <person name="Rasmussen M.D."/>
            <person name="Reed L.K."/>
            <person name="Reenan R."/>
            <person name="Reily A."/>
            <person name="Remington K.A."/>
            <person name="Rieger T.T."/>
            <person name="Ritchie M.G."/>
            <person name="Robin C."/>
            <person name="Rogers Y.H."/>
            <person name="Rohde C."/>
            <person name="Rozas J."/>
            <person name="Rubenfield M.J."/>
            <person name="Ruiz A."/>
            <person name="Russo S."/>
            <person name="Salzberg S.L."/>
            <person name="Sanchez-Gracia A."/>
            <person name="Saranga D.J."/>
            <person name="Sato H."/>
            <person name="Schaeffer S.W."/>
            <person name="Schatz M.C."/>
            <person name="Schlenke T."/>
            <person name="Schwartz R."/>
            <person name="Segarra C."/>
            <person name="Singh R.S."/>
            <person name="Sirot L."/>
            <person name="Sirota M."/>
            <person name="Sisneros N.B."/>
            <person name="Smith C.D."/>
            <person name="Smith T.F."/>
            <person name="Spieth J."/>
            <person name="Stage D.E."/>
            <person name="Stark A."/>
            <person name="Stephan W."/>
            <person name="Strausberg R.L."/>
            <person name="Strempel S."/>
            <person name="Sturgill D."/>
            <person name="Sutton G."/>
            <person name="Sutton G.G."/>
            <person name="Tao W."/>
            <person name="Teichmann S."/>
            <person name="Tobari Y.N."/>
            <person name="Tomimura Y."/>
            <person name="Tsolas J.M."/>
            <person name="Valente V.L."/>
            <person name="Venter E."/>
            <person name="Venter J.C."/>
            <person name="Vicario S."/>
            <person name="Vieira F.G."/>
            <person name="Vilella A.J."/>
            <person name="Villasante A."/>
            <person name="Walenz B."/>
            <person name="Wang J."/>
            <person name="Wasserman M."/>
            <person name="Watts T."/>
            <person name="Wilson D."/>
            <person name="Wilson R.K."/>
            <person name="Wing R.A."/>
            <person name="Wolfner M.F."/>
            <person name="Wong A."/>
            <person name="Wong G.K."/>
            <person name="Wu C.I."/>
            <person name="Wu G."/>
            <person name="Yamamoto D."/>
            <person name="Yang H.P."/>
            <person name="Yang S.P."/>
            <person name="Yorke J.A."/>
            <person name="Yoshida K."/>
            <person name="Zdobnov E."/>
            <person name="Zhang P."/>
            <person name="Zhang Y."/>
            <person name="Zimin A.V."/>
            <person name="Baldwin J."/>
            <person name="Abdouelleil A."/>
            <person name="Abdulkadir J."/>
            <person name="Abebe A."/>
            <person name="Abera B."/>
            <person name="Abreu J."/>
            <person name="Acer S.C."/>
            <person name="Aftuck L."/>
            <person name="Alexander A."/>
            <person name="An P."/>
            <person name="Anderson E."/>
            <person name="Anderson S."/>
            <person name="Arachi H."/>
            <person name="Azer M."/>
            <person name="Bachantsang P."/>
            <person name="Barry A."/>
            <person name="Bayul T."/>
            <person name="Berlin A."/>
            <person name="Bessette D."/>
            <person name="Bloom T."/>
            <person name="Blye J."/>
            <person name="Boguslavskiy L."/>
            <person name="Bonnet C."/>
            <person name="Boukhgalter B."/>
            <person name="Bourzgui I."/>
            <person name="Brown A."/>
            <person name="Cahill P."/>
            <person name="Channer S."/>
            <person name="Cheshatsang Y."/>
            <person name="Chuda L."/>
            <person name="Citroen M."/>
            <person name="Collymore A."/>
            <person name="Cooke P."/>
            <person name="Costello M."/>
            <person name="D'Aco K."/>
            <person name="Daza R."/>
            <person name="De Haan G."/>
            <person name="DeGray S."/>
            <person name="DeMaso C."/>
            <person name="Dhargay N."/>
            <person name="Dooley K."/>
            <person name="Dooley E."/>
            <person name="Doricent M."/>
            <person name="Dorje P."/>
            <person name="Dorjee K."/>
            <person name="Dupes A."/>
            <person name="Elong R."/>
            <person name="Falk J."/>
            <person name="Farina A."/>
            <person name="Faro S."/>
            <person name="Ferguson D."/>
            <person name="Fisher S."/>
            <person name="Foley C.D."/>
            <person name="Franke A."/>
            <person name="Friedrich D."/>
            <person name="Gadbois L."/>
            <person name="Gearin G."/>
            <person name="Gearin C.R."/>
            <person name="Giannoukos G."/>
            <person name="Goode T."/>
            <person name="Graham J."/>
            <person name="Grandbois E."/>
            <person name="Grewal S."/>
            <person name="Gyaltsen K."/>
            <person name="Hafez N."/>
            <person name="Hagos B."/>
            <person name="Hall J."/>
            <person name="Henson C."/>
            <person name="Hollinger A."/>
            <person name="Honan T."/>
            <person name="Huard M.D."/>
            <person name="Hughes L."/>
            <person name="Hurhula B."/>
            <person name="Husby M.E."/>
            <person name="Kamat A."/>
            <person name="Kanga B."/>
            <person name="Kashin S."/>
            <person name="Khazanovich D."/>
            <person name="Kisner P."/>
            <person name="Lance K."/>
            <person name="Lara M."/>
            <person name="Lee W."/>
            <person name="Lennon N."/>
            <person name="Letendre F."/>
            <person name="LeVine R."/>
            <person name="Lipovsky A."/>
            <person name="Liu X."/>
            <person name="Liu J."/>
            <person name="Liu S."/>
            <person name="Lokyitsang T."/>
            <person name="Lokyitsang Y."/>
            <person name="Lubonja R."/>
            <person name="Lui A."/>
            <person name="MacDonald P."/>
            <person name="Magnisalis V."/>
            <person name="Maru K."/>
            <person name="Matthews C."/>
            <person name="McCusker W."/>
            <person name="McDonough S."/>
            <person name="Mehta T."/>
            <person name="Meldrim J."/>
            <person name="Meneus L."/>
            <person name="Mihai O."/>
            <person name="Mihalev A."/>
            <person name="Mihova T."/>
            <person name="Mittelman R."/>
            <person name="Mlenga V."/>
            <person name="Montmayeur A."/>
            <person name="Mulrain L."/>
            <person name="Navidi A."/>
            <person name="Naylor J."/>
            <person name="Negash T."/>
            <person name="Nguyen T."/>
            <person name="Nguyen N."/>
            <person name="Nicol R."/>
            <person name="Norbu C."/>
            <person name="Norbu N."/>
            <person name="Novod N."/>
            <person name="O'Neill B."/>
            <person name="Osman S."/>
            <person name="Markiewicz E."/>
            <person name="Oyono O.L."/>
            <person name="Patti C."/>
            <person name="Phunkhang P."/>
            <person name="Pierre F."/>
            <person name="Priest M."/>
            <person name="Raghuraman S."/>
            <person name="Rege F."/>
            <person name="Reyes R."/>
            <person name="Rise C."/>
            <person name="Rogov P."/>
            <person name="Ross K."/>
            <person name="Ryan E."/>
            <person name="Settipalli S."/>
            <person name="Shea T."/>
            <person name="Sherpa N."/>
            <person name="Shi L."/>
            <person name="Shih D."/>
            <person name="Sparrow T."/>
            <person name="Spaulding J."/>
            <person name="Stalker J."/>
            <person name="Stange-Thomann N."/>
            <person name="Stavropoulos S."/>
            <person name="Stone C."/>
            <person name="Strader C."/>
            <person name="Tesfaye S."/>
            <person name="Thomson T."/>
            <person name="Thoulutsang Y."/>
            <person name="Thoulutsang D."/>
            <person name="Topham K."/>
            <person name="Topping I."/>
            <person name="Tsamla T."/>
            <person name="Vassiliev H."/>
            <person name="Vo A."/>
            <person name="Wangchuk T."/>
            <person name="Wangdi T."/>
            <person name="Weiand M."/>
            <person name="Wilkinson J."/>
            <person name="Wilson A."/>
            <person name="Yadav S."/>
            <person name="Young G."/>
            <person name="Yu Q."/>
            <person name="Zembek L."/>
            <person name="Zhong D."/>
            <person name="Zimmer A."/>
            <person name="Zwirko Z."/>
            <person name="Jaffe D.B."/>
            <person name="Alvarez P."/>
            <person name="Brockman W."/>
            <person name="Butler J."/>
            <person name="Chin C."/>
            <person name="Gnerre S."/>
            <person name="Grabherr M."/>
            <person name="Kleber M."/>
            <person name="Mauceli E."/>
            <person name="MacCallum I."/>
        </authorList>
    </citation>
    <scope>NUCLEOTIDE SEQUENCE [LARGE SCALE GENOMIC DNA]</scope>
    <source>
        <strain evidence="4">Tucson 15287-2541.00</strain>
    </source>
</reference>
<keyword evidence="1" id="KW-1133">Transmembrane helix</keyword>
<keyword evidence="1" id="KW-0472">Membrane</keyword>
<feature type="transmembrane region" description="Helical" evidence="1">
    <location>
        <begin position="12"/>
        <end position="31"/>
    </location>
</feature>
<dbReference type="Proteomes" id="UP000001070">
    <property type="component" value="Unassembled WGS sequence"/>
</dbReference>
<dbReference type="GO" id="GO:0001517">
    <property type="term" value="F:N-acetylglucosamine 6-O-sulfotransferase activity"/>
    <property type="evidence" value="ECO:0007669"/>
    <property type="project" value="TreeGrafter"/>
</dbReference>
<dbReference type="PANTHER" id="PTHR10704">
    <property type="entry name" value="CARBOHYDRATE SULFOTRANSFERASE"/>
    <property type="match status" value="1"/>
</dbReference>
<dbReference type="Gene3D" id="3.40.50.300">
    <property type="entry name" value="P-loop containing nucleotide triphosphate hydrolases"/>
    <property type="match status" value="1"/>
</dbReference>
<dbReference type="STRING" id="7222.B4JQ83"/>
<evidence type="ECO:0000259" key="2">
    <source>
        <dbReference type="Pfam" id="PF00685"/>
    </source>
</evidence>
<keyword evidence="1" id="KW-0812">Transmembrane</keyword>
<dbReference type="GO" id="GO:0006790">
    <property type="term" value="P:sulfur compound metabolic process"/>
    <property type="evidence" value="ECO:0007669"/>
    <property type="project" value="TreeGrafter"/>
</dbReference>
<gene>
    <name evidence="3" type="primary">Dgri\GH13652</name>
    <name evidence="3" type="ORF">Dgri_GH13652</name>
</gene>
<dbReference type="PhylomeDB" id="B4JQ83"/>
<dbReference type="InterPro" id="IPR051135">
    <property type="entry name" value="Gal/GlcNAc/GalNAc_ST"/>
</dbReference>
<dbReference type="PANTHER" id="PTHR10704:SF44">
    <property type="entry name" value="LD35051P-RELATED"/>
    <property type="match status" value="1"/>
</dbReference>
<evidence type="ECO:0000313" key="3">
    <source>
        <dbReference type="EMBL" id="EDV99063.1"/>
    </source>
</evidence>
<accession>B4JQ83</accession>
<dbReference type="AlphaFoldDB" id="B4JQ83"/>
<dbReference type="InterPro" id="IPR027417">
    <property type="entry name" value="P-loop_NTPase"/>
</dbReference>
<feature type="domain" description="Sulfotransferase" evidence="2">
    <location>
        <begin position="64"/>
        <end position="287"/>
    </location>
</feature>
<organism evidence="4">
    <name type="scientific">Drosophila grimshawi</name>
    <name type="common">Hawaiian fruit fly</name>
    <name type="synonym">Idiomyia grimshawi</name>
    <dbReference type="NCBI Taxonomy" id="7222"/>
    <lineage>
        <taxon>Eukaryota</taxon>
        <taxon>Metazoa</taxon>
        <taxon>Ecdysozoa</taxon>
        <taxon>Arthropoda</taxon>
        <taxon>Hexapoda</taxon>
        <taxon>Insecta</taxon>
        <taxon>Pterygota</taxon>
        <taxon>Neoptera</taxon>
        <taxon>Endopterygota</taxon>
        <taxon>Diptera</taxon>
        <taxon>Brachycera</taxon>
        <taxon>Muscomorpha</taxon>
        <taxon>Ephydroidea</taxon>
        <taxon>Drosophilidae</taxon>
        <taxon>Drosophila</taxon>
        <taxon>Hawaiian Drosophila</taxon>
    </lineage>
</organism>
<evidence type="ECO:0000256" key="1">
    <source>
        <dbReference type="SAM" id="Phobius"/>
    </source>
</evidence>
<dbReference type="KEGG" id="dgr:6566469"/>
<dbReference type="SUPFAM" id="SSF52540">
    <property type="entry name" value="P-loop containing nucleoside triphosphate hydrolases"/>
    <property type="match status" value="1"/>
</dbReference>
<dbReference type="InParanoid" id="B4JQ83"/>
<dbReference type="FunCoup" id="B4JQ83">
    <property type="interactions" value="9"/>
</dbReference>
<protein>
    <submittedName>
        <fullName evidence="3">GH13652</fullName>
    </submittedName>
</protein>
<dbReference type="eggNOG" id="ENOG502RGC5">
    <property type="taxonomic scope" value="Eukaryota"/>
</dbReference>
<evidence type="ECO:0000313" key="4">
    <source>
        <dbReference type="Proteomes" id="UP000001070"/>
    </source>
</evidence>
<sequence length="353" mass="40405">MVESSTKFSGICIAIYLTYALFVFFILPILLPDPLTMSRTILAQQINHLGNLTANTLEAGGQPKRSILVTFKGSGAISLLESLTHVPGCYHHFSPLIAYRRRLTKKPQIEQALDELKALLNCDYSRSQSMLNLGMNTPTFRNFYGMQWKTCLMYSPEVCSDPETLAKICRIFPFLNMSVYNLSLRNLRALLNQQDLNVRMLLLLRDPRAIMGLRANRPWCKTPGCLQPDDLCENMADDYEAAQILLKEYPQRFGIIRYEELMKNPNQGLASIFDFYGIPSKPVKEILKPNDGILDIKFKRNIDISLEPTFQWQHLLSAKEIMNIQATCKRAMSAWGYELIKDFKMKTLNNTID</sequence>
<keyword evidence="4" id="KW-1185">Reference proteome</keyword>